<proteinExistence type="predicted"/>
<evidence type="ECO:0000313" key="2">
    <source>
        <dbReference type="EMBL" id="CAK0880398.1"/>
    </source>
</evidence>
<dbReference type="EMBL" id="CAUYUJ010018067">
    <property type="protein sequence ID" value="CAK0880398.1"/>
    <property type="molecule type" value="Genomic_DNA"/>
</dbReference>
<evidence type="ECO:0000313" key="3">
    <source>
        <dbReference type="Proteomes" id="UP001189429"/>
    </source>
</evidence>
<protein>
    <submittedName>
        <fullName evidence="2">Uncharacterized protein</fullName>
    </submittedName>
</protein>
<feature type="coiled-coil region" evidence="1">
    <location>
        <begin position="132"/>
        <end position="171"/>
    </location>
</feature>
<reference evidence="2" key="1">
    <citation type="submission" date="2023-10" db="EMBL/GenBank/DDBJ databases">
        <authorList>
            <person name="Chen Y."/>
            <person name="Shah S."/>
            <person name="Dougan E. K."/>
            <person name="Thang M."/>
            <person name="Chan C."/>
        </authorList>
    </citation>
    <scope>NUCLEOTIDE SEQUENCE [LARGE SCALE GENOMIC DNA]</scope>
</reference>
<organism evidence="2 3">
    <name type="scientific">Prorocentrum cordatum</name>
    <dbReference type="NCBI Taxonomy" id="2364126"/>
    <lineage>
        <taxon>Eukaryota</taxon>
        <taxon>Sar</taxon>
        <taxon>Alveolata</taxon>
        <taxon>Dinophyceae</taxon>
        <taxon>Prorocentrales</taxon>
        <taxon>Prorocentraceae</taxon>
        <taxon>Prorocentrum</taxon>
    </lineage>
</organism>
<comment type="caution">
    <text evidence="2">The sequence shown here is derived from an EMBL/GenBank/DDBJ whole genome shotgun (WGS) entry which is preliminary data.</text>
</comment>
<dbReference type="Proteomes" id="UP001189429">
    <property type="component" value="Unassembled WGS sequence"/>
</dbReference>
<sequence>EKSAFLTTSMNATLDAGELTAEELEPTLQSLKMRLQKAKVDGKEKLFEKLERQIGVVSAAKPVSVPIAEIKDIFNLQQQLDEVQQLLLKPRKDLSAEEREKVKSSHKVRLELDIEAAKARCQMWFETAEDFKRRLSKALEWYNAHLEEIRQQEAAAEKERKRLEAHAKEEQRWKEIEEKIEQKRLAALEAEKDLTPSAKKVAQQSKSKVKKVVGTKVHRCDASWPLASPSLWLANTGHRWNLCGNGLEPGVVILPWPPPQIVMVRPPMQIATSLDPLGQRTIILSLTPRPCRQYVCAESAWVDEASSPCE</sequence>
<name>A0ABN9W728_9DINO</name>
<evidence type="ECO:0000256" key="1">
    <source>
        <dbReference type="SAM" id="Coils"/>
    </source>
</evidence>
<gene>
    <name evidence="2" type="ORF">PCOR1329_LOCUS63553</name>
</gene>
<keyword evidence="1" id="KW-0175">Coiled coil</keyword>
<accession>A0ABN9W728</accession>
<keyword evidence="3" id="KW-1185">Reference proteome</keyword>
<feature type="non-terminal residue" evidence="2">
    <location>
        <position position="1"/>
    </location>
</feature>